<dbReference type="AlphaFoldDB" id="A0A7K0CHU7"/>
<dbReference type="RefSeq" id="WP_153452642.1">
    <property type="nucleotide sequence ID" value="NZ_WEGJ01000010.1"/>
</dbReference>
<accession>A0A7K0CHU7</accession>
<evidence type="ECO:0000313" key="3">
    <source>
        <dbReference type="Proteomes" id="UP000466345"/>
    </source>
</evidence>
<evidence type="ECO:0000256" key="1">
    <source>
        <dbReference type="SAM" id="MobiDB-lite"/>
    </source>
</evidence>
<sequence>MNDQPDATLPPVGAYVVDTRTDTVGQVRDTLHGLLQLRPVGGGREWDCPPEAIRPTTPVERLHAGVATANATSRGERL</sequence>
<gene>
    <name evidence="2" type="ORF">SRB5_31870</name>
</gene>
<dbReference type="OrthoDB" id="3855669at2"/>
<protein>
    <submittedName>
        <fullName evidence="2">Uncharacterized protein</fullName>
    </submittedName>
</protein>
<evidence type="ECO:0000313" key="2">
    <source>
        <dbReference type="EMBL" id="MQY13047.1"/>
    </source>
</evidence>
<comment type="caution">
    <text evidence="2">The sequence shown here is derived from an EMBL/GenBank/DDBJ whole genome shotgun (WGS) entry which is preliminary data.</text>
</comment>
<organism evidence="2 3">
    <name type="scientific">Streptomyces smaragdinus</name>
    <dbReference type="NCBI Taxonomy" id="2585196"/>
    <lineage>
        <taxon>Bacteria</taxon>
        <taxon>Bacillati</taxon>
        <taxon>Actinomycetota</taxon>
        <taxon>Actinomycetes</taxon>
        <taxon>Kitasatosporales</taxon>
        <taxon>Streptomycetaceae</taxon>
        <taxon>Streptomyces</taxon>
    </lineage>
</organism>
<dbReference type="EMBL" id="WEGJ01000010">
    <property type="protein sequence ID" value="MQY13047.1"/>
    <property type="molecule type" value="Genomic_DNA"/>
</dbReference>
<feature type="region of interest" description="Disordered" evidence="1">
    <location>
        <begin position="59"/>
        <end position="78"/>
    </location>
</feature>
<name>A0A7K0CHU7_9ACTN</name>
<dbReference type="Proteomes" id="UP000466345">
    <property type="component" value="Unassembled WGS sequence"/>
</dbReference>
<proteinExistence type="predicted"/>
<feature type="compositionally biased region" description="Polar residues" evidence="1">
    <location>
        <begin position="69"/>
        <end position="78"/>
    </location>
</feature>
<reference evidence="2 3" key="1">
    <citation type="submission" date="2019-10" db="EMBL/GenBank/DDBJ databases">
        <title>Streptomyces smaragdinus sp. nov. and Streptomyces fabii sp. nov., isolated from the gut of fungus growing-termite Macrotermes natalensis.</title>
        <authorList>
            <person name="Schwitalla J."/>
            <person name="Benndorf R."/>
            <person name="Martin K."/>
            <person name="De Beer W."/>
            <person name="Kaster A.-K."/>
            <person name="Vollmers J."/>
            <person name="Poulsen M."/>
            <person name="Beemelmanns C."/>
        </authorList>
    </citation>
    <scope>NUCLEOTIDE SEQUENCE [LARGE SCALE GENOMIC DNA]</scope>
    <source>
        <strain evidence="2 3">RB5</strain>
    </source>
</reference>
<keyword evidence="3" id="KW-1185">Reference proteome</keyword>